<evidence type="ECO:0008006" key="4">
    <source>
        <dbReference type="Google" id="ProtNLM"/>
    </source>
</evidence>
<evidence type="ECO:0000313" key="2">
    <source>
        <dbReference type="EMBL" id="WNM60369.1"/>
    </source>
</evidence>
<dbReference type="EMBL" id="CP116968">
    <property type="protein sequence ID" value="WNM60369.1"/>
    <property type="molecule type" value="Genomic_DNA"/>
</dbReference>
<evidence type="ECO:0000256" key="1">
    <source>
        <dbReference type="SAM" id="Coils"/>
    </source>
</evidence>
<sequence length="252" mass="28455">MLTGCPQNNSGLEEENIQLKKQASKLESVIHSLQEGNKVMQQQIDLLNQESRKTAESYESQLRDAETTHQEQLRDAQAQMAELANSPKKDGARIKTLEQEHRKLEGENKWLRSQRDQMRKTLTLHQIGGQSQELPFPFSSASEIIEGALTKNGYSILASMQTDQKAVYITDRKTSLPPSLELSGFRNQYLLSIEKGPSDHTTIWVRAEFEKLSKNGQMFSAQQSEITDIELRLIQEIHQALSTGAAAQAKNF</sequence>
<evidence type="ECO:0000313" key="3">
    <source>
        <dbReference type="Proteomes" id="UP001302494"/>
    </source>
</evidence>
<organism evidence="2 3">
    <name type="scientific">Candidatus Nitrospira neomarina</name>
    <dbReference type="NCBI Taxonomy" id="3020899"/>
    <lineage>
        <taxon>Bacteria</taxon>
        <taxon>Pseudomonadati</taxon>
        <taxon>Nitrospirota</taxon>
        <taxon>Nitrospiria</taxon>
        <taxon>Nitrospirales</taxon>
        <taxon>Nitrospiraceae</taxon>
        <taxon>Nitrospira</taxon>
    </lineage>
</organism>
<protein>
    <recommendedName>
        <fullName evidence="4">Lipoprotein</fullName>
    </recommendedName>
</protein>
<accession>A0AA96GDX9</accession>
<name>A0AA96GDX9_9BACT</name>
<reference evidence="2 3" key="1">
    <citation type="submission" date="2023-01" db="EMBL/GenBank/DDBJ databases">
        <title>Cultivation and genomic characterization of new, ubiquitous marine nitrite-oxidizing bacteria from the Nitrospirales.</title>
        <authorList>
            <person name="Mueller A.J."/>
            <person name="Daebeler A."/>
            <person name="Herbold C.W."/>
            <person name="Kirkegaard R.H."/>
            <person name="Daims H."/>
        </authorList>
    </citation>
    <scope>NUCLEOTIDE SEQUENCE [LARGE SCALE GENOMIC DNA]</scope>
    <source>
        <strain evidence="2 3">DK</strain>
    </source>
</reference>
<dbReference type="KEGG" id="nneo:PQG83_11400"/>
<dbReference type="Proteomes" id="UP001302494">
    <property type="component" value="Chromosome"/>
</dbReference>
<keyword evidence="3" id="KW-1185">Reference proteome</keyword>
<dbReference type="RefSeq" id="WP_312741025.1">
    <property type="nucleotide sequence ID" value="NZ_CP116968.1"/>
</dbReference>
<feature type="coiled-coil region" evidence="1">
    <location>
        <begin position="9"/>
        <end position="114"/>
    </location>
</feature>
<keyword evidence="1" id="KW-0175">Coiled coil</keyword>
<dbReference type="AlphaFoldDB" id="A0AA96GDX9"/>
<gene>
    <name evidence="2" type="ORF">PQG83_11400</name>
</gene>
<proteinExistence type="predicted"/>